<dbReference type="EMBL" id="LYXU01000002">
    <property type="protein sequence ID" value="OBS24860.1"/>
    <property type="molecule type" value="Genomic_DNA"/>
</dbReference>
<comment type="caution">
    <text evidence="2">The sequence shown here is derived from an EMBL/GenBank/DDBJ whole genome shotgun (WGS) entry which is preliminary data.</text>
</comment>
<evidence type="ECO:0000256" key="1">
    <source>
        <dbReference type="SAM" id="MobiDB-lite"/>
    </source>
</evidence>
<evidence type="ECO:0000313" key="3">
    <source>
        <dbReference type="Proteomes" id="UP000091967"/>
    </source>
</evidence>
<feature type="compositionally biased region" description="Basic and acidic residues" evidence="1">
    <location>
        <begin position="148"/>
        <end position="162"/>
    </location>
</feature>
<accession>A0A1B8AWF9</accession>
<organism evidence="2 3">
    <name type="scientific">Fusarium poae</name>
    <dbReference type="NCBI Taxonomy" id="36050"/>
    <lineage>
        <taxon>Eukaryota</taxon>
        <taxon>Fungi</taxon>
        <taxon>Dikarya</taxon>
        <taxon>Ascomycota</taxon>
        <taxon>Pezizomycotina</taxon>
        <taxon>Sordariomycetes</taxon>
        <taxon>Hypocreomycetidae</taxon>
        <taxon>Hypocreales</taxon>
        <taxon>Nectriaceae</taxon>
        <taxon>Fusarium</taxon>
    </lineage>
</organism>
<dbReference type="Proteomes" id="UP000091967">
    <property type="component" value="Unassembled WGS sequence"/>
</dbReference>
<feature type="region of interest" description="Disordered" evidence="1">
    <location>
        <begin position="109"/>
        <end position="162"/>
    </location>
</feature>
<evidence type="ECO:0000313" key="2">
    <source>
        <dbReference type="EMBL" id="OBS24860.1"/>
    </source>
</evidence>
<name>A0A1B8AWF9_FUSPO</name>
<proteinExistence type="predicted"/>
<reference evidence="2 3" key="1">
    <citation type="submission" date="2016-06" db="EMBL/GenBank/DDBJ databases">
        <title>Living apart together: crosstalk between the core and supernumerary genomes in a fungal plant pathogen.</title>
        <authorList>
            <person name="Vanheule A."/>
            <person name="Audenaert K."/>
            <person name="Warris S."/>
            <person name="Van De Geest H."/>
            <person name="Schijlen E."/>
            <person name="Hofte M."/>
            <person name="De Saeger S."/>
            <person name="Haesaert G."/>
            <person name="Waalwijk C."/>
            <person name="Van Der Lee T."/>
        </authorList>
    </citation>
    <scope>NUCLEOTIDE SEQUENCE [LARGE SCALE GENOMIC DNA]</scope>
    <source>
        <strain evidence="2 3">2516</strain>
    </source>
</reference>
<dbReference type="OMA" id="FSSRHMH"/>
<feature type="compositionally biased region" description="Basic residues" evidence="1">
    <location>
        <begin position="13"/>
        <end position="24"/>
    </location>
</feature>
<gene>
    <name evidence="2" type="ORF">FPOA_05397</name>
</gene>
<sequence>MDSSWEDEFSSSRHVHNRGSRKPKSQTADIAHIFGVYEVQCAKAENMALGRSSPATRKKPKRQFGPRLAIQSFVSDEHGLVGTLHLPGVLDAEIYMSGSRKKLQEILDAENASEEEGSTSKEDSHEDEAESKATYDNADLSAPSEIATDSHDVDISAQEDKEQSRFKKFEKNTFRQPKFWFSWKGSVLVLPGNTAQSSAGNMQDLLPNELQSGMGYILFNGNGYKRFQGTISCELLEWINIPISGRKA</sequence>
<feature type="region of interest" description="Disordered" evidence="1">
    <location>
        <begin position="1"/>
        <end position="27"/>
    </location>
</feature>
<dbReference type="AlphaFoldDB" id="A0A1B8AWF9"/>
<keyword evidence="3" id="KW-1185">Reference proteome</keyword>
<protein>
    <submittedName>
        <fullName evidence="2">Uncharacterized protein</fullName>
    </submittedName>
</protein>